<dbReference type="PRINTS" id="PR01339">
    <property type="entry name" value="TYPE3OMOPROT"/>
</dbReference>
<comment type="similarity">
    <text evidence="1">Belongs to the FliN/MopA/SpaO family.</text>
</comment>
<reference evidence="4" key="1">
    <citation type="submission" date="2024-06" db="EMBL/GenBank/DDBJ databases">
        <authorList>
            <person name="Coelho C."/>
            <person name="Bento M."/>
            <person name="Garcia E."/>
            <person name="Camelo A."/>
            <person name="Brandao I."/>
            <person name="Espirito Santo C."/>
            <person name="Trovao J."/>
            <person name="Verissimo A."/>
            <person name="Costa J."/>
            <person name="Tiago I."/>
        </authorList>
    </citation>
    <scope>NUCLEOTIDE SEQUENCE</scope>
    <source>
        <strain evidence="4">KWT182</strain>
    </source>
</reference>
<protein>
    <submittedName>
        <fullName evidence="4">FliM/FliN family flagellar motor switch protein</fullName>
    </submittedName>
</protein>
<evidence type="ECO:0000259" key="3">
    <source>
        <dbReference type="Pfam" id="PF01052"/>
    </source>
</evidence>
<dbReference type="GO" id="GO:0009306">
    <property type="term" value="P:protein secretion"/>
    <property type="evidence" value="ECO:0007669"/>
    <property type="project" value="InterPro"/>
</dbReference>
<sequence length="104" mass="11537">MMKENHQPGDMPEIEAIASQAGTFSGVLTTVPLKLEFILQRRYLEIGELQQLFKGKVMEIDPAGEKNIEIRANGHLLAFGELVQLEDRLGVEITALHSGSPDEH</sequence>
<keyword evidence="4" id="KW-0969">Cilium</keyword>
<dbReference type="InterPro" id="IPR003283">
    <property type="entry name" value="T3SS_OMP_SpaO"/>
</dbReference>
<dbReference type="AlphaFoldDB" id="A0AAU7QCA6"/>
<gene>
    <name evidence="4" type="ORF">ABK905_03195</name>
</gene>
<name>A0AAU7QCA6_9GAMM</name>
<proteinExistence type="inferred from homology"/>
<evidence type="ECO:0000313" key="4">
    <source>
        <dbReference type="EMBL" id="XBS70287.1"/>
    </source>
</evidence>
<evidence type="ECO:0000256" key="2">
    <source>
        <dbReference type="ARBA" id="ARBA00023026"/>
    </source>
</evidence>
<dbReference type="GO" id="GO:0071978">
    <property type="term" value="P:bacterial-type flagellum-dependent swarming motility"/>
    <property type="evidence" value="ECO:0007669"/>
    <property type="project" value="TreeGrafter"/>
</dbReference>
<organism evidence="4">
    <name type="scientific">Acerihabitans sp. KWT182</name>
    <dbReference type="NCBI Taxonomy" id="3157919"/>
    <lineage>
        <taxon>Bacteria</taxon>
        <taxon>Pseudomonadati</taxon>
        <taxon>Pseudomonadota</taxon>
        <taxon>Gammaproteobacteria</taxon>
        <taxon>Enterobacterales</taxon>
        <taxon>Pectobacteriaceae</taxon>
        <taxon>Acerihabitans</taxon>
    </lineage>
</organism>
<feature type="domain" description="Flagellar motor switch protein FliN-like C-terminal" evidence="3">
    <location>
        <begin position="28"/>
        <end position="96"/>
    </location>
</feature>
<dbReference type="InterPro" id="IPR001543">
    <property type="entry name" value="FliN-like_C"/>
</dbReference>
<keyword evidence="2" id="KW-0843">Virulence</keyword>
<accession>A0AAU7QCA6</accession>
<keyword evidence="4" id="KW-0966">Cell projection</keyword>
<dbReference type="Gene3D" id="2.30.330.10">
    <property type="entry name" value="SpoA-like"/>
    <property type="match status" value="1"/>
</dbReference>
<dbReference type="PANTHER" id="PTHR30034">
    <property type="entry name" value="FLAGELLAR MOTOR SWITCH PROTEIN FLIM"/>
    <property type="match status" value="1"/>
</dbReference>
<evidence type="ECO:0000256" key="1">
    <source>
        <dbReference type="ARBA" id="ARBA00009226"/>
    </source>
</evidence>
<dbReference type="EMBL" id="CP157947">
    <property type="protein sequence ID" value="XBS70287.1"/>
    <property type="molecule type" value="Genomic_DNA"/>
</dbReference>
<dbReference type="InterPro" id="IPR036429">
    <property type="entry name" value="SpoA-like_sf"/>
</dbReference>
<keyword evidence="4" id="KW-0282">Flagellum</keyword>
<dbReference type="SUPFAM" id="SSF101801">
    <property type="entry name" value="Surface presentation of antigens (SPOA)"/>
    <property type="match status" value="1"/>
</dbReference>
<dbReference type="PANTHER" id="PTHR30034:SF5">
    <property type="entry name" value="SECRETION SYSTEM APPARATUS PROTEIN SSAQ"/>
    <property type="match status" value="1"/>
</dbReference>
<dbReference type="Pfam" id="PF01052">
    <property type="entry name" value="FliMN_C"/>
    <property type="match status" value="1"/>
</dbReference>
<dbReference type="GO" id="GO:0050918">
    <property type="term" value="P:positive chemotaxis"/>
    <property type="evidence" value="ECO:0007669"/>
    <property type="project" value="TreeGrafter"/>
</dbReference>